<protein>
    <submittedName>
        <fullName evidence="2">Uncharacterized protein</fullName>
    </submittedName>
</protein>
<evidence type="ECO:0000313" key="2">
    <source>
        <dbReference type="EMBL" id="ACT14192.1"/>
    </source>
</evidence>
<accession>C6DC98</accession>
<dbReference type="KEGG" id="pct:PC1_3169"/>
<evidence type="ECO:0000256" key="1">
    <source>
        <dbReference type="SAM" id="Phobius"/>
    </source>
</evidence>
<proteinExistence type="predicted"/>
<dbReference type="Proteomes" id="UP000002736">
    <property type="component" value="Chromosome"/>
</dbReference>
<keyword evidence="1" id="KW-1133">Transmembrane helix</keyword>
<feature type="transmembrane region" description="Helical" evidence="1">
    <location>
        <begin position="39"/>
        <end position="69"/>
    </location>
</feature>
<dbReference type="AlphaFoldDB" id="C6DC98"/>
<evidence type="ECO:0000313" key="3">
    <source>
        <dbReference type="Proteomes" id="UP000002736"/>
    </source>
</evidence>
<keyword evidence="1" id="KW-0472">Membrane</keyword>
<dbReference type="RefSeq" id="WP_015841331.1">
    <property type="nucleotide sequence ID" value="NC_012917.1"/>
</dbReference>
<reference evidence="2 3" key="1">
    <citation type="submission" date="2009-07" db="EMBL/GenBank/DDBJ databases">
        <title>Complete sequence of Pectobacterium carotovorum subsp. carotovorum PC1.</title>
        <authorList>
            <consortium name="US DOE Joint Genome Institute"/>
            <person name="Lucas S."/>
            <person name="Copeland A."/>
            <person name="Lapidus A."/>
            <person name="Glavina del Rio T."/>
            <person name="Tice H."/>
            <person name="Bruce D."/>
            <person name="Goodwin L."/>
            <person name="Pitluck S."/>
            <person name="Munk A.C."/>
            <person name="Brettin T."/>
            <person name="Detter J.C."/>
            <person name="Han C."/>
            <person name="Tapia R."/>
            <person name="Larimer F."/>
            <person name="Land M."/>
            <person name="Hauser L."/>
            <person name="Kyrpides N."/>
            <person name="Mikhailova N."/>
            <person name="Balakrishnan V."/>
            <person name="Glasner J."/>
            <person name="Perna N.T."/>
        </authorList>
    </citation>
    <scope>NUCLEOTIDE SEQUENCE [LARGE SCALE GENOMIC DNA]</scope>
    <source>
        <strain evidence="2 3">PC1</strain>
    </source>
</reference>
<organism evidence="2 3">
    <name type="scientific">Pectobacterium carotovorum subsp. carotovorum (strain PC1)</name>
    <dbReference type="NCBI Taxonomy" id="561230"/>
    <lineage>
        <taxon>Bacteria</taxon>
        <taxon>Pseudomonadati</taxon>
        <taxon>Pseudomonadota</taxon>
        <taxon>Gammaproteobacteria</taxon>
        <taxon>Enterobacterales</taxon>
        <taxon>Pectobacteriaceae</taxon>
        <taxon>Pectobacterium</taxon>
    </lineage>
</organism>
<name>C6DC98_PECCP</name>
<dbReference type="EMBL" id="CP001657">
    <property type="protein sequence ID" value="ACT14192.1"/>
    <property type="molecule type" value="Genomic_DNA"/>
</dbReference>
<sequence length="119" mass="13791">MKKHALTVFLLTLFFNIVISYLIGVKHKVALESLLSSAIYYQVVVFISLTMPLIISAVYGFIIKALVIWKLSRFKKKKIDVTRLDDETKEMYRAIVEQDIPTKAQVKDMYQALNEQFKS</sequence>
<dbReference type="HOGENOM" id="CLU_2287088_0_0_6"/>
<keyword evidence="1" id="KW-0812">Transmembrane</keyword>
<gene>
    <name evidence="2" type="ordered locus">PC1_3169</name>
</gene>